<name>A0ABS7NFV1_9RHOB</name>
<dbReference type="InterPro" id="IPR036679">
    <property type="entry name" value="FlgN-like_sf"/>
</dbReference>
<accession>A0ABS7NFV1</accession>
<comment type="caution">
    <text evidence="1">The sequence shown here is derived from an EMBL/GenBank/DDBJ whole genome shotgun (WGS) entry which is preliminary data.</text>
</comment>
<evidence type="ECO:0000313" key="1">
    <source>
        <dbReference type="EMBL" id="MBY6140083.1"/>
    </source>
</evidence>
<organism evidence="1 2">
    <name type="scientific">Leisingera daeponensis</name>
    <dbReference type="NCBI Taxonomy" id="405746"/>
    <lineage>
        <taxon>Bacteria</taxon>
        <taxon>Pseudomonadati</taxon>
        <taxon>Pseudomonadota</taxon>
        <taxon>Alphaproteobacteria</taxon>
        <taxon>Rhodobacterales</taxon>
        <taxon>Roseobacteraceae</taxon>
        <taxon>Leisingera</taxon>
    </lineage>
</organism>
<proteinExistence type="predicted"/>
<dbReference type="RefSeq" id="WP_222504178.1">
    <property type="nucleotide sequence ID" value="NZ_JAHVJA010000004.1"/>
</dbReference>
<sequence length="119" mass="13483">MSNPEPQQLIDELDQVLDRERTALMAGDLGKLEELLAKKEKIISKLNAVSELERESLEQVQTKLSRNQSLLDSAMDGIRSVAARMAELRRIRKGLDVYDQSGRRTRYGTRSGAKLEKRA</sequence>
<dbReference type="Proteomes" id="UP000766629">
    <property type="component" value="Unassembled WGS sequence"/>
</dbReference>
<dbReference type="Gene3D" id="1.20.58.300">
    <property type="entry name" value="FlgN-like"/>
    <property type="match status" value="1"/>
</dbReference>
<keyword evidence="2" id="KW-1185">Reference proteome</keyword>
<keyword evidence="1" id="KW-0969">Cilium</keyword>
<gene>
    <name evidence="1" type="ORF">KUV26_11595</name>
</gene>
<keyword evidence="1" id="KW-0966">Cell projection</keyword>
<keyword evidence="1" id="KW-0282">Flagellum</keyword>
<dbReference type="SUPFAM" id="SSF140566">
    <property type="entry name" value="FlgN-like"/>
    <property type="match status" value="1"/>
</dbReference>
<dbReference type="EMBL" id="JAHVJA010000004">
    <property type="protein sequence ID" value="MBY6140083.1"/>
    <property type="molecule type" value="Genomic_DNA"/>
</dbReference>
<protein>
    <submittedName>
        <fullName evidence="1">Flagellar protein FlgN</fullName>
    </submittedName>
</protein>
<evidence type="ECO:0000313" key="2">
    <source>
        <dbReference type="Proteomes" id="UP000766629"/>
    </source>
</evidence>
<reference evidence="1 2" key="1">
    <citation type="submission" date="2021-06" db="EMBL/GenBank/DDBJ databases">
        <title>50 bacteria genomes isolated from Dapeng, Shenzhen, China.</title>
        <authorList>
            <person name="Zheng W."/>
            <person name="Yu S."/>
            <person name="Huang Y."/>
        </authorList>
    </citation>
    <scope>NUCLEOTIDE SEQUENCE [LARGE SCALE GENOMIC DNA]</scope>
    <source>
        <strain evidence="1 2">DP1N14-2</strain>
    </source>
</reference>